<accession>A0A376CNB2</accession>
<dbReference type="STRING" id="35756.GCA_001044155_02080"/>
<dbReference type="UniPathway" id="UPA00060"/>
<dbReference type="NCBIfam" id="TIGR02352">
    <property type="entry name" value="thiamin_ThiO"/>
    <property type="match status" value="1"/>
</dbReference>
<dbReference type="Proteomes" id="UP000254467">
    <property type="component" value="Unassembled WGS sequence"/>
</dbReference>
<dbReference type="Gene3D" id="3.30.9.10">
    <property type="entry name" value="D-Amino Acid Oxidase, subunit A, domain 2"/>
    <property type="match status" value="1"/>
</dbReference>
<dbReference type="PANTHER" id="PTHR13847">
    <property type="entry name" value="SARCOSINE DEHYDROGENASE-RELATED"/>
    <property type="match status" value="1"/>
</dbReference>
<feature type="domain" description="FAD dependent oxidoreductase" evidence="6">
    <location>
        <begin position="5"/>
        <end position="351"/>
    </location>
</feature>
<proteinExistence type="predicted"/>
<evidence type="ECO:0000256" key="3">
    <source>
        <dbReference type="ARBA" id="ARBA00023002"/>
    </source>
</evidence>
<dbReference type="Pfam" id="PF01266">
    <property type="entry name" value="DAO"/>
    <property type="match status" value="1"/>
</dbReference>
<sequence length="371" mass="39487">MAEHVIVGAGIIGLTTAFELVDAGVDPAAVTIIDPDPISGATWAAGGMLAPIAEVQYKQEPLYPLMVEAGRIFPDLIRRLTAAGAGPLGYRTEPTFVVGADRADAHHLTDLTQHQHAHGMEVNRLTVRQARRLEPGLHPRIAGAVEIPTDHQINPRMYTRSLFDLLLDRGVRHLPVAVDTLVMDGSHCVRVQAGEGIVVKQATVYLANGLGAAQLAPCRLELRPVRGDMLRLCVPDGQEAPVGRVVRAFVEDRPVYIIPRTDGTIAVGATSREDGRTLPAVDGVFALLRDAIRIVPGLEDCELLDATVGARPGTPDDLPYLGRVGENLIISTGYFRHGILLSALAGEVGARLGTGGAAGFDISACDPLRHT</sequence>
<dbReference type="InterPro" id="IPR006076">
    <property type="entry name" value="FAD-dep_OxRdtase"/>
</dbReference>
<dbReference type="SUPFAM" id="SSF51905">
    <property type="entry name" value="FAD/NAD(P)-binding domain"/>
    <property type="match status" value="1"/>
</dbReference>
<evidence type="ECO:0000256" key="1">
    <source>
        <dbReference type="ARBA" id="ARBA00004948"/>
    </source>
</evidence>
<keyword evidence="8" id="KW-1185">Reference proteome</keyword>
<keyword evidence="2" id="KW-0784">Thiamine biosynthesis</keyword>
<evidence type="ECO:0000313" key="7">
    <source>
        <dbReference type="EMBL" id="STC69823.1"/>
    </source>
</evidence>
<dbReference type="InterPro" id="IPR012727">
    <property type="entry name" value="Gly_oxidase_ThiO"/>
</dbReference>
<dbReference type="GO" id="GO:0005737">
    <property type="term" value="C:cytoplasm"/>
    <property type="evidence" value="ECO:0007669"/>
    <property type="project" value="TreeGrafter"/>
</dbReference>
<evidence type="ECO:0000256" key="5">
    <source>
        <dbReference type="ARBA" id="ARBA00050018"/>
    </source>
</evidence>
<dbReference type="GO" id="GO:0050660">
    <property type="term" value="F:flavin adenine dinucleotide binding"/>
    <property type="evidence" value="ECO:0007669"/>
    <property type="project" value="InterPro"/>
</dbReference>
<dbReference type="RefSeq" id="WP_018581403.1">
    <property type="nucleotide sequence ID" value="NZ_LDYD01000007.1"/>
</dbReference>
<dbReference type="SUPFAM" id="SSF54373">
    <property type="entry name" value="FAD-linked reductases, C-terminal domain"/>
    <property type="match status" value="1"/>
</dbReference>
<dbReference type="EC" id="1.4.3.19" evidence="5"/>
<evidence type="ECO:0000259" key="6">
    <source>
        <dbReference type="Pfam" id="PF01266"/>
    </source>
</evidence>
<protein>
    <recommendedName>
        <fullName evidence="5">glycine oxidase</fullName>
        <ecNumber evidence="5">1.4.3.19</ecNumber>
    </recommendedName>
</protein>
<evidence type="ECO:0000256" key="4">
    <source>
        <dbReference type="ARBA" id="ARBA00049872"/>
    </source>
</evidence>
<dbReference type="EMBL" id="UFXQ01000001">
    <property type="protein sequence ID" value="STC69823.1"/>
    <property type="molecule type" value="Genomic_DNA"/>
</dbReference>
<dbReference type="AlphaFoldDB" id="A0A376CNB2"/>
<evidence type="ECO:0000313" key="8">
    <source>
        <dbReference type="Proteomes" id="UP000254467"/>
    </source>
</evidence>
<name>A0A376CNB2_9CORY</name>
<evidence type="ECO:0000256" key="2">
    <source>
        <dbReference type="ARBA" id="ARBA00022977"/>
    </source>
</evidence>
<gene>
    <name evidence="7" type="primary">thiO_2</name>
    <name evidence="7" type="ORF">NCTC11862_01623</name>
</gene>
<comment type="catalytic activity">
    <reaction evidence="4">
        <text>glycine + O2 + H2O = glyoxylate + H2O2 + NH4(+)</text>
        <dbReference type="Rhea" id="RHEA:11532"/>
        <dbReference type="ChEBI" id="CHEBI:15377"/>
        <dbReference type="ChEBI" id="CHEBI:15379"/>
        <dbReference type="ChEBI" id="CHEBI:16240"/>
        <dbReference type="ChEBI" id="CHEBI:28938"/>
        <dbReference type="ChEBI" id="CHEBI:36655"/>
        <dbReference type="ChEBI" id="CHEBI:57305"/>
        <dbReference type="EC" id="1.4.3.19"/>
    </reaction>
</comment>
<dbReference type="GO" id="GO:0009229">
    <property type="term" value="P:thiamine diphosphate biosynthetic process"/>
    <property type="evidence" value="ECO:0007669"/>
    <property type="project" value="UniProtKB-UniPathway"/>
</dbReference>
<reference evidence="7 8" key="1">
    <citation type="submission" date="2018-06" db="EMBL/GenBank/DDBJ databases">
        <authorList>
            <consortium name="Pathogen Informatics"/>
            <person name="Doyle S."/>
        </authorList>
    </citation>
    <scope>NUCLEOTIDE SEQUENCE [LARGE SCALE GENOMIC DNA]</scope>
    <source>
        <strain evidence="7 8">NCTC11862</strain>
    </source>
</reference>
<keyword evidence="3 7" id="KW-0560">Oxidoreductase</keyword>
<comment type="pathway">
    <text evidence="1">Cofactor biosynthesis; thiamine diphosphate biosynthesis.</text>
</comment>
<organism evidence="7 8">
    <name type="scientific">Corynebacterium pilosum</name>
    <dbReference type="NCBI Taxonomy" id="35756"/>
    <lineage>
        <taxon>Bacteria</taxon>
        <taxon>Bacillati</taxon>
        <taxon>Actinomycetota</taxon>
        <taxon>Actinomycetes</taxon>
        <taxon>Mycobacteriales</taxon>
        <taxon>Corynebacteriaceae</taxon>
        <taxon>Corynebacterium</taxon>
    </lineage>
</organism>
<dbReference type="OrthoDB" id="3214401at2"/>
<dbReference type="GO" id="GO:0009228">
    <property type="term" value="P:thiamine biosynthetic process"/>
    <property type="evidence" value="ECO:0007669"/>
    <property type="project" value="UniProtKB-KW"/>
</dbReference>
<dbReference type="GO" id="GO:0043799">
    <property type="term" value="F:glycine oxidase activity"/>
    <property type="evidence" value="ECO:0007669"/>
    <property type="project" value="UniProtKB-EC"/>
</dbReference>
<dbReference type="InterPro" id="IPR036188">
    <property type="entry name" value="FAD/NAD-bd_sf"/>
</dbReference>
<dbReference type="Gene3D" id="3.50.50.60">
    <property type="entry name" value="FAD/NAD(P)-binding domain"/>
    <property type="match status" value="1"/>
</dbReference>
<dbReference type="PANTHER" id="PTHR13847:SF289">
    <property type="entry name" value="GLYCINE OXIDASE"/>
    <property type="match status" value="1"/>
</dbReference>